<dbReference type="Gene3D" id="1.20.120.220">
    <property type="entry name" value="ATP synthase, F0 complex, subunit A"/>
    <property type="match status" value="1"/>
</dbReference>
<dbReference type="PANTHER" id="PTHR11410:SF0">
    <property type="entry name" value="ATP SYNTHASE SUBUNIT A"/>
    <property type="match status" value="1"/>
</dbReference>
<evidence type="ECO:0000256" key="4">
    <source>
        <dbReference type="ARBA" id="ARBA00022547"/>
    </source>
</evidence>
<keyword evidence="3 11" id="KW-0813">Transport</keyword>
<feature type="transmembrane region" description="Helical" evidence="11">
    <location>
        <begin position="195"/>
        <end position="218"/>
    </location>
</feature>
<evidence type="ECO:0000256" key="2">
    <source>
        <dbReference type="ARBA" id="ARBA00006810"/>
    </source>
</evidence>
<evidence type="ECO:0000256" key="5">
    <source>
        <dbReference type="ARBA" id="ARBA00022692"/>
    </source>
</evidence>
<dbReference type="NCBIfam" id="TIGR01131">
    <property type="entry name" value="ATP_synt_6_or_A"/>
    <property type="match status" value="1"/>
</dbReference>
<organism evidence="13 14">
    <name type="scientific">Sphingomonas psychrolutea</name>
    <dbReference type="NCBI Taxonomy" id="1259676"/>
    <lineage>
        <taxon>Bacteria</taxon>
        <taxon>Pseudomonadati</taxon>
        <taxon>Pseudomonadota</taxon>
        <taxon>Alphaproteobacteria</taxon>
        <taxon>Sphingomonadales</taxon>
        <taxon>Sphingomonadaceae</taxon>
        <taxon>Sphingomonas</taxon>
    </lineage>
</organism>
<keyword evidence="5 11" id="KW-0812">Transmembrane</keyword>
<dbReference type="InterPro" id="IPR000568">
    <property type="entry name" value="ATP_synth_F0_asu"/>
</dbReference>
<dbReference type="InterPro" id="IPR035908">
    <property type="entry name" value="F0_ATP_A_sf"/>
</dbReference>
<feature type="transmembrane region" description="Helical" evidence="11">
    <location>
        <begin position="137"/>
        <end position="157"/>
    </location>
</feature>
<dbReference type="HAMAP" id="MF_01393">
    <property type="entry name" value="ATP_synth_a_bact"/>
    <property type="match status" value="1"/>
</dbReference>
<reference evidence="14" key="1">
    <citation type="journal article" date="2019" name="Int. J. Syst. Evol. Microbiol.">
        <title>The Global Catalogue of Microorganisms (GCM) 10K type strain sequencing project: providing services to taxonomists for standard genome sequencing and annotation.</title>
        <authorList>
            <consortium name="The Broad Institute Genomics Platform"/>
            <consortium name="The Broad Institute Genome Sequencing Center for Infectious Disease"/>
            <person name="Wu L."/>
            <person name="Ma J."/>
        </authorList>
    </citation>
    <scope>NUCLEOTIDE SEQUENCE [LARGE SCALE GENOMIC DNA]</scope>
    <source>
        <strain evidence="14">CGMCC 1.10106</strain>
    </source>
</reference>
<dbReference type="Proteomes" id="UP000618591">
    <property type="component" value="Unassembled WGS sequence"/>
</dbReference>
<dbReference type="Pfam" id="PF00119">
    <property type="entry name" value="ATP-synt_A"/>
    <property type="match status" value="1"/>
</dbReference>
<protein>
    <recommendedName>
        <fullName evidence="11 12">ATP synthase subunit a</fullName>
    </recommendedName>
    <alternativeName>
        <fullName evidence="11">ATP synthase F0 sector subunit a</fullName>
    </alternativeName>
    <alternativeName>
        <fullName evidence="11">F-ATPase subunit 6</fullName>
    </alternativeName>
</protein>
<comment type="similarity">
    <text evidence="2 11 12">Belongs to the ATPase A chain family.</text>
</comment>
<feature type="transmembrane region" description="Helical" evidence="11">
    <location>
        <begin position="39"/>
        <end position="61"/>
    </location>
</feature>
<evidence type="ECO:0000313" key="13">
    <source>
        <dbReference type="EMBL" id="GGA39162.1"/>
    </source>
</evidence>
<dbReference type="InterPro" id="IPR045083">
    <property type="entry name" value="ATP_synth_F0_asu_bact/mt"/>
</dbReference>
<evidence type="ECO:0000256" key="8">
    <source>
        <dbReference type="ARBA" id="ARBA00023065"/>
    </source>
</evidence>
<keyword evidence="6 11" id="KW-0375">Hydrogen ion transport</keyword>
<keyword evidence="4 11" id="KW-0138">CF(0)</keyword>
<comment type="function">
    <text evidence="11 12">Key component of the proton channel; it plays a direct role in the translocation of protons across the membrane.</text>
</comment>
<evidence type="ECO:0000256" key="3">
    <source>
        <dbReference type="ARBA" id="ARBA00022448"/>
    </source>
</evidence>
<keyword evidence="7 11" id="KW-1133">Transmembrane helix</keyword>
<keyword evidence="14" id="KW-1185">Reference proteome</keyword>
<evidence type="ECO:0000313" key="14">
    <source>
        <dbReference type="Proteomes" id="UP000618591"/>
    </source>
</evidence>
<evidence type="ECO:0000256" key="12">
    <source>
        <dbReference type="RuleBase" id="RU000483"/>
    </source>
</evidence>
<gene>
    <name evidence="11 13" type="primary">atpB</name>
    <name evidence="13" type="ORF">GCM10011395_06750</name>
</gene>
<dbReference type="PANTHER" id="PTHR11410">
    <property type="entry name" value="ATP SYNTHASE SUBUNIT A"/>
    <property type="match status" value="1"/>
</dbReference>
<dbReference type="SUPFAM" id="SSF81336">
    <property type="entry name" value="F1F0 ATP synthase subunit A"/>
    <property type="match status" value="1"/>
</dbReference>
<evidence type="ECO:0000256" key="1">
    <source>
        <dbReference type="ARBA" id="ARBA00004141"/>
    </source>
</evidence>
<comment type="subcellular location">
    <subcellularLocation>
        <location evidence="11 12">Cell membrane</location>
        <topology evidence="11 12">Multi-pass membrane protein</topology>
    </subcellularLocation>
    <subcellularLocation>
        <location evidence="1">Membrane</location>
        <topology evidence="1">Multi-pass membrane protein</topology>
    </subcellularLocation>
</comment>
<evidence type="ECO:0000256" key="11">
    <source>
        <dbReference type="HAMAP-Rule" id="MF_01393"/>
    </source>
</evidence>
<keyword evidence="9 11" id="KW-0472">Membrane</keyword>
<evidence type="ECO:0000256" key="10">
    <source>
        <dbReference type="ARBA" id="ARBA00023310"/>
    </source>
</evidence>
<dbReference type="EMBL" id="BMDW01000003">
    <property type="protein sequence ID" value="GGA39162.1"/>
    <property type="molecule type" value="Genomic_DNA"/>
</dbReference>
<evidence type="ECO:0000256" key="7">
    <source>
        <dbReference type="ARBA" id="ARBA00022989"/>
    </source>
</evidence>
<keyword evidence="10 11" id="KW-0066">ATP synthesis</keyword>
<name>A0ABQ1G992_9SPHN</name>
<feature type="transmembrane region" description="Helical" evidence="11">
    <location>
        <begin position="230"/>
        <end position="256"/>
    </location>
</feature>
<evidence type="ECO:0000256" key="9">
    <source>
        <dbReference type="ARBA" id="ARBA00023136"/>
    </source>
</evidence>
<dbReference type="NCBIfam" id="NF004482">
    <property type="entry name" value="PRK05815.2-4"/>
    <property type="match status" value="1"/>
</dbReference>
<keyword evidence="11" id="KW-1003">Cell membrane</keyword>
<comment type="caution">
    <text evidence="13">The sequence shown here is derived from an EMBL/GenBank/DDBJ whole genome shotgun (WGS) entry which is preliminary data.</text>
</comment>
<sequence>MSAVANAVTAASASAGKIDPMEQFMVEPVLGRHMSLFGYDVSFTNSALFMVVVFVLLALFISGGLKRQLVPGRWQVAAEDAVSFIDNMVSVNIGAGGKKFAPYIFSLFYFILFANLVGVLPLSIVPGLHTFAVTSHITVTAILAFLSFGIVLAVGFWKHGFKFFTLFVPHGAPAWLMPVIIPVEFVSFMVRPFSLALRLFVAMTAGHILLEVFGSFVVQGFSAGGGLGSVVGILSFIMIIGVSALELLVCAIQAYVFALLTSLYLHDAVHLH</sequence>
<dbReference type="PRINTS" id="PR00123">
    <property type="entry name" value="ATPASEA"/>
</dbReference>
<accession>A0ABQ1G992</accession>
<feature type="transmembrane region" description="Helical" evidence="11">
    <location>
        <begin position="164"/>
        <end position="183"/>
    </location>
</feature>
<feature type="transmembrane region" description="Helical" evidence="11">
    <location>
        <begin position="103"/>
        <end position="125"/>
    </location>
</feature>
<evidence type="ECO:0000256" key="6">
    <source>
        <dbReference type="ARBA" id="ARBA00022781"/>
    </source>
</evidence>
<dbReference type="CDD" id="cd00310">
    <property type="entry name" value="ATP-synt_Fo_a_6"/>
    <property type="match status" value="1"/>
</dbReference>
<proteinExistence type="inferred from homology"/>
<keyword evidence="8 11" id="KW-0406">Ion transport</keyword>